<name>A0ACB9GJA1_9ASTR</name>
<dbReference type="EMBL" id="CM042031">
    <property type="protein sequence ID" value="KAI3783291.1"/>
    <property type="molecule type" value="Genomic_DNA"/>
</dbReference>
<evidence type="ECO:0000313" key="2">
    <source>
        <dbReference type="Proteomes" id="UP001056120"/>
    </source>
</evidence>
<accession>A0ACB9GJA1</accession>
<reference evidence="1 2" key="2">
    <citation type="journal article" date="2022" name="Mol. Ecol. Resour.">
        <title>The genomes of chicory, endive, great burdock and yacon provide insights into Asteraceae paleo-polyploidization history and plant inulin production.</title>
        <authorList>
            <person name="Fan W."/>
            <person name="Wang S."/>
            <person name="Wang H."/>
            <person name="Wang A."/>
            <person name="Jiang F."/>
            <person name="Liu H."/>
            <person name="Zhao H."/>
            <person name="Xu D."/>
            <person name="Zhang Y."/>
        </authorList>
    </citation>
    <scope>NUCLEOTIDE SEQUENCE [LARGE SCALE GENOMIC DNA]</scope>
    <source>
        <strain evidence="2">cv. Yunnan</strain>
        <tissue evidence="1">Leaves</tissue>
    </source>
</reference>
<keyword evidence="2" id="KW-1185">Reference proteome</keyword>
<proteinExistence type="predicted"/>
<organism evidence="1 2">
    <name type="scientific">Smallanthus sonchifolius</name>
    <dbReference type="NCBI Taxonomy" id="185202"/>
    <lineage>
        <taxon>Eukaryota</taxon>
        <taxon>Viridiplantae</taxon>
        <taxon>Streptophyta</taxon>
        <taxon>Embryophyta</taxon>
        <taxon>Tracheophyta</taxon>
        <taxon>Spermatophyta</taxon>
        <taxon>Magnoliopsida</taxon>
        <taxon>eudicotyledons</taxon>
        <taxon>Gunneridae</taxon>
        <taxon>Pentapetalae</taxon>
        <taxon>asterids</taxon>
        <taxon>campanulids</taxon>
        <taxon>Asterales</taxon>
        <taxon>Asteraceae</taxon>
        <taxon>Asteroideae</taxon>
        <taxon>Heliantheae alliance</taxon>
        <taxon>Millerieae</taxon>
        <taxon>Smallanthus</taxon>
    </lineage>
</organism>
<evidence type="ECO:0000313" key="1">
    <source>
        <dbReference type="EMBL" id="KAI3783291.1"/>
    </source>
</evidence>
<dbReference type="Proteomes" id="UP001056120">
    <property type="component" value="Linkage Group LG14"/>
</dbReference>
<protein>
    <submittedName>
        <fullName evidence="1">Uncharacterized protein</fullName>
    </submittedName>
</protein>
<sequence>MVEVGQNPHIHHIGQGFHGIVLVAEGSSVRVVVLVEVAVEVEVGYLDCYGDCADFADLSLKNLSLFLLF</sequence>
<comment type="caution">
    <text evidence="1">The sequence shown here is derived from an EMBL/GenBank/DDBJ whole genome shotgun (WGS) entry which is preliminary data.</text>
</comment>
<reference evidence="2" key="1">
    <citation type="journal article" date="2022" name="Mol. Ecol. Resour.">
        <title>The genomes of chicory, endive, great burdock and yacon provide insights into Asteraceae palaeo-polyploidization history and plant inulin production.</title>
        <authorList>
            <person name="Fan W."/>
            <person name="Wang S."/>
            <person name="Wang H."/>
            <person name="Wang A."/>
            <person name="Jiang F."/>
            <person name="Liu H."/>
            <person name="Zhao H."/>
            <person name="Xu D."/>
            <person name="Zhang Y."/>
        </authorList>
    </citation>
    <scope>NUCLEOTIDE SEQUENCE [LARGE SCALE GENOMIC DNA]</scope>
    <source>
        <strain evidence="2">cv. Yunnan</strain>
    </source>
</reference>
<gene>
    <name evidence="1" type="ORF">L1987_42368</name>
</gene>